<proteinExistence type="predicted"/>
<evidence type="ECO:0000313" key="2">
    <source>
        <dbReference type="Proteomes" id="UP000499080"/>
    </source>
</evidence>
<comment type="caution">
    <text evidence="1">The sequence shown here is derived from an EMBL/GenBank/DDBJ whole genome shotgun (WGS) entry which is preliminary data.</text>
</comment>
<dbReference type="Proteomes" id="UP000499080">
    <property type="component" value="Unassembled WGS sequence"/>
</dbReference>
<organism evidence="1 2">
    <name type="scientific">Araneus ventricosus</name>
    <name type="common">Orbweaver spider</name>
    <name type="synonym">Epeira ventricosa</name>
    <dbReference type="NCBI Taxonomy" id="182803"/>
    <lineage>
        <taxon>Eukaryota</taxon>
        <taxon>Metazoa</taxon>
        <taxon>Ecdysozoa</taxon>
        <taxon>Arthropoda</taxon>
        <taxon>Chelicerata</taxon>
        <taxon>Arachnida</taxon>
        <taxon>Araneae</taxon>
        <taxon>Araneomorphae</taxon>
        <taxon>Entelegynae</taxon>
        <taxon>Araneoidea</taxon>
        <taxon>Araneidae</taxon>
        <taxon>Araneus</taxon>
    </lineage>
</organism>
<protein>
    <submittedName>
        <fullName evidence="1">Uncharacterized protein</fullName>
    </submittedName>
</protein>
<name>A0A4Y2KWE6_ARAVE</name>
<sequence length="94" mass="10650">MTDTPPHTVIRFCKEFRATGYFLQLEIKAQYVDPHSSLQQSSYRTGHVLTRVGRRVEAKASFSQDRTAAVQCGFHTNKLVMGMLEPEQISQGYA</sequence>
<dbReference type="AlphaFoldDB" id="A0A4Y2KWE6"/>
<evidence type="ECO:0000313" key="1">
    <source>
        <dbReference type="EMBL" id="GBN06615.1"/>
    </source>
</evidence>
<accession>A0A4Y2KWE6</accession>
<reference evidence="1 2" key="1">
    <citation type="journal article" date="2019" name="Sci. Rep.">
        <title>Orb-weaving spider Araneus ventricosus genome elucidates the spidroin gene catalogue.</title>
        <authorList>
            <person name="Kono N."/>
            <person name="Nakamura H."/>
            <person name="Ohtoshi R."/>
            <person name="Moran D.A.P."/>
            <person name="Shinohara A."/>
            <person name="Yoshida Y."/>
            <person name="Fujiwara M."/>
            <person name="Mori M."/>
            <person name="Tomita M."/>
            <person name="Arakawa K."/>
        </authorList>
    </citation>
    <scope>NUCLEOTIDE SEQUENCE [LARGE SCALE GENOMIC DNA]</scope>
</reference>
<dbReference type="EMBL" id="BGPR01005084">
    <property type="protein sequence ID" value="GBN06615.1"/>
    <property type="molecule type" value="Genomic_DNA"/>
</dbReference>
<gene>
    <name evidence="1" type="ORF">AVEN_79017_1</name>
</gene>
<keyword evidence="2" id="KW-1185">Reference proteome</keyword>